<evidence type="ECO:0000256" key="5">
    <source>
        <dbReference type="SAM" id="MobiDB-lite"/>
    </source>
</evidence>
<keyword evidence="3" id="KW-0804">Transcription</keyword>
<keyword evidence="8" id="KW-1185">Reference proteome</keyword>
<keyword evidence="2 4" id="KW-0238">DNA-binding</keyword>
<dbReference type="Proteomes" id="UP001374803">
    <property type="component" value="Chromosome"/>
</dbReference>
<dbReference type="RefSeq" id="WP_394838632.1">
    <property type="nucleotide sequence ID" value="NZ_CP089929.1"/>
</dbReference>
<dbReference type="InterPro" id="IPR036271">
    <property type="entry name" value="Tet_transcr_reg_TetR-rel_C_sf"/>
</dbReference>
<evidence type="ECO:0000256" key="1">
    <source>
        <dbReference type="ARBA" id="ARBA00023015"/>
    </source>
</evidence>
<dbReference type="SUPFAM" id="SSF46689">
    <property type="entry name" value="Homeodomain-like"/>
    <property type="match status" value="1"/>
</dbReference>
<feature type="compositionally biased region" description="Basic and acidic residues" evidence="5">
    <location>
        <begin position="260"/>
        <end position="270"/>
    </location>
</feature>
<feature type="compositionally biased region" description="Basic and acidic residues" evidence="5">
    <location>
        <begin position="228"/>
        <end position="242"/>
    </location>
</feature>
<evidence type="ECO:0000313" key="7">
    <source>
        <dbReference type="EMBL" id="WXB08957.1"/>
    </source>
</evidence>
<name>A0ABZ2LDW7_9BACT</name>
<evidence type="ECO:0000256" key="4">
    <source>
        <dbReference type="PROSITE-ProRule" id="PRU00335"/>
    </source>
</evidence>
<proteinExistence type="predicted"/>
<dbReference type="PANTHER" id="PTHR30055">
    <property type="entry name" value="HTH-TYPE TRANSCRIPTIONAL REGULATOR RUTR"/>
    <property type="match status" value="1"/>
</dbReference>
<dbReference type="SUPFAM" id="SSF48498">
    <property type="entry name" value="Tetracyclin repressor-like, C-terminal domain"/>
    <property type="match status" value="1"/>
</dbReference>
<organism evidence="7 8">
    <name type="scientific">Pendulispora rubella</name>
    <dbReference type="NCBI Taxonomy" id="2741070"/>
    <lineage>
        <taxon>Bacteria</taxon>
        <taxon>Pseudomonadati</taxon>
        <taxon>Myxococcota</taxon>
        <taxon>Myxococcia</taxon>
        <taxon>Myxococcales</taxon>
        <taxon>Sorangiineae</taxon>
        <taxon>Pendulisporaceae</taxon>
        <taxon>Pendulispora</taxon>
    </lineage>
</organism>
<dbReference type="PANTHER" id="PTHR30055:SF234">
    <property type="entry name" value="HTH-TYPE TRANSCRIPTIONAL REGULATOR BETI"/>
    <property type="match status" value="1"/>
</dbReference>
<feature type="region of interest" description="Disordered" evidence="5">
    <location>
        <begin position="204"/>
        <end position="270"/>
    </location>
</feature>
<keyword evidence="1" id="KW-0805">Transcription regulation</keyword>
<dbReference type="PROSITE" id="PS50977">
    <property type="entry name" value="HTH_TETR_2"/>
    <property type="match status" value="1"/>
</dbReference>
<evidence type="ECO:0000313" key="8">
    <source>
        <dbReference type="Proteomes" id="UP001374803"/>
    </source>
</evidence>
<evidence type="ECO:0000256" key="3">
    <source>
        <dbReference type="ARBA" id="ARBA00023163"/>
    </source>
</evidence>
<dbReference type="InterPro" id="IPR009057">
    <property type="entry name" value="Homeodomain-like_sf"/>
</dbReference>
<dbReference type="Gene3D" id="1.10.357.10">
    <property type="entry name" value="Tetracycline Repressor, domain 2"/>
    <property type="match status" value="1"/>
</dbReference>
<accession>A0ABZ2LDW7</accession>
<feature type="domain" description="HTH tetR-type" evidence="6">
    <location>
        <begin position="9"/>
        <end position="69"/>
    </location>
</feature>
<reference evidence="7" key="1">
    <citation type="submission" date="2021-12" db="EMBL/GenBank/DDBJ databases">
        <title>Discovery of the Pendulisporaceae a myxobacterial family with distinct sporulation behavior and unique specialized metabolism.</title>
        <authorList>
            <person name="Garcia R."/>
            <person name="Popoff A."/>
            <person name="Bader C.D."/>
            <person name="Loehr J."/>
            <person name="Walesch S."/>
            <person name="Walt C."/>
            <person name="Boldt J."/>
            <person name="Bunk B."/>
            <person name="Haeckl F.J.F.P.J."/>
            <person name="Gunesch A.P."/>
            <person name="Birkelbach J."/>
            <person name="Nuebel U."/>
            <person name="Pietschmann T."/>
            <person name="Bach T."/>
            <person name="Mueller R."/>
        </authorList>
    </citation>
    <scope>NUCLEOTIDE SEQUENCE</scope>
    <source>
        <strain evidence="7">MSr11367</strain>
    </source>
</reference>
<dbReference type="InterPro" id="IPR050109">
    <property type="entry name" value="HTH-type_TetR-like_transc_reg"/>
</dbReference>
<dbReference type="PRINTS" id="PR00455">
    <property type="entry name" value="HTHTETR"/>
</dbReference>
<sequence length="270" mass="29805">MPRSEEQRSRERERILSAALGIFAERRFAGSTTALIAKRARVSEATLASHFESKEALFAAVLAPAGLEMVTPSILRRFAATANLPWDDSVALLRTFFAHHAAFIGRHPKNVGPILREALLRPQTFLRALARPEGLYPRFVELVDDLRRRGELRRDLPPMTVLCMVLSVAWGYGFARAVLLPDAEWDDARQAWLFSSVLAEGFRGKGAPRRASSSRGAATKSTTGSKRRASDRPARGRRDAPSRKKVLAGKATAAKSASIDSDRRPPRARP</sequence>
<feature type="DNA-binding region" description="H-T-H motif" evidence="4">
    <location>
        <begin position="32"/>
        <end position="51"/>
    </location>
</feature>
<dbReference type="EMBL" id="CP089983">
    <property type="protein sequence ID" value="WXB08957.1"/>
    <property type="molecule type" value="Genomic_DNA"/>
</dbReference>
<dbReference type="Pfam" id="PF00440">
    <property type="entry name" value="TetR_N"/>
    <property type="match status" value="1"/>
</dbReference>
<dbReference type="InterPro" id="IPR001647">
    <property type="entry name" value="HTH_TetR"/>
</dbReference>
<gene>
    <name evidence="7" type="ORF">LVJ94_17190</name>
</gene>
<protein>
    <submittedName>
        <fullName evidence="7">TetR/AcrR family transcriptional regulator</fullName>
    </submittedName>
</protein>
<evidence type="ECO:0000256" key="2">
    <source>
        <dbReference type="ARBA" id="ARBA00023125"/>
    </source>
</evidence>
<evidence type="ECO:0000259" key="6">
    <source>
        <dbReference type="PROSITE" id="PS50977"/>
    </source>
</evidence>
<feature type="compositionally biased region" description="Low complexity" evidence="5">
    <location>
        <begin position="209"/>
        <end position="224"/>
    </location>
</feature>